<evidence type="ECO:0000313" key="3">
    <source>
        <dbReference type="Proteomes" id="UP000799118"/>
    </source>
</evidence>
<evidence type="ECO:0000313" key="2">
    <source>
        <dbReference type="EMBL" id="KAE9393080.1"/>
    </source>
</evidence>
<gene>
    <name evidence="2" type="ORF">BT96DRAFT_1023223</name>
</gene>
<proteinExistence type="predicted"/>
<feature type="signal peptide" evidence="1">
    <location>
        <begin position="1"/>
        <end position="20"/>
    </location>
</feature>
<dbReference type="PROSITE" id="PS51257">
    <property type="entry name" value="PROKAR_LIPOPROTEIN"/>
    <property type="match status" value="1"/>
</dbReference>
<accession>A0A6A4H5T8</accession>
<sequence>MHCKPIFLALILGLVSIACAVPLHTDSAPPNILDETSRQGNAFVVDKVPERLESMIKEFVTTSLDKLVVSKSAEWQFLAYDNSYQDITEDSPVYFEFTGGPVACRNHPRERPCLAFVGKDSGGSLRGIVNRPAGNIIVKGAALLVTGVSFTRIERGATGLEKFDAHTHAQAESMVSWSLNQQQLKTHLMFQSAPIISFSNQFPYDSIPLGAAVRFQFFGGKLCTLYQPCHATQCSTFEIGTSLAGVSFTKPPVPQTFEAMADTLAKRLVNWLLEQPNVFRGLGFSKSPIVINLDQFPYETIEKESSVHFQLYGGTEVHTSQALLCPRRYRSQDGTTSSSLWIMHEKFLPDLDAI</sequence>
<name>A0A6A4H5T8_9AGAR</name>
<evidence type="ECO:0000256" key="1">
    <source>
        <dbReference type="SAM" id="SignalP"/>
    </source>
</evidence>
<feature type="chain" id="PRO_5025550532" evidence="1">
    <location>
        <begin position="21"/>
        <end position="354"/>
    </location>
</feature>
<keyword evidence="3" id="KW-1185">Reference proteome</keyword>
<dbReference type="AlphaFoldDB" id="A0A6A4H5T8"/>
<keyword evidence="1" id="KW-0732">Signal</keyword>
<organism evidence="2 3">
    <name type="scientific">Gymnopus androsaceus JB14</name>
    <dbReference type="NCBI Taxonomy" id="1447944"/>
    <lineage>
        <taxon>Eukaryota</taxon>
        <taxon>Fungi</taxon>
        <taxon>Dikarya</taxon>
        <taxon>Basidiomycota</taxon>
        <taxon>Agaricomycotina</taxon>
        <taxon>Agaricomycetes</taxon>
        <taxon>Agaricomycetidae</taxon>
        <taxon>Agaricales</taxon>
        <taxon>Marasmiineae</taxon>
        <taxon>Omphalotaceae</taxon>
        <taxon>Gymnopus</taxon>
    </lineage>
</organism>
<reference evidence="2" key="1">
    <citation type="journal article" date="2019" name="Environ. Microbiol.">
        <title>Fungal ecological strategies reflected in gene transcription - a case study of two litter decomposers.</title>
        <authorList>
            <person name="Barbi F."/>
            <person name="Kohler A."/>
            <person name="Barry K."/>
            <person name="Baskaran P."/>
            <person name="Daum C."/>
            <person name="Fauchery L."/>
            <person name="Ihrmark K."/>
            <person name="Kuo A."/>
            <person name="LaButti K."/>
            <person name="Lipzen A."/>
            <person name="Morin E."/>
            <person name="Grigoriev I.V."/>
            <person name="Henrissat B."/>
            <person name="Lindahl B."/>
            <person name="Martin F."/>
        </authorList>
    </citation>
    <scope>NUCLEOTIDE SEQUENCE</scope>
    <source>
        <strain evidence="2">JB14</strain>
    </source>
</reference>
<protein>
    <submittedName>
        <fullName evidence="2">Uncharacterized protein</fullName>
    </submittedName>
</protein>
<dbReference type="EMBL" id="ML769581">
    <property type="protein sequence ID" value="KAE9393080.1"/>
    <property type="molecule type" value="Genomic_DNA"/>
</dbReference>
<dbReference type="Proteomes" id="UP000799118">
    <property type="component" value="Unassembled WGS sequence"/>
</dbReference>